<name>A0A418DPC0_APHAT</name>
<proteinExistence type="inferred from homology"/>
<dbReference type="InterPro" id="IPR004000">
    <property type="entry name" value="Actin"/>
</dbReference>
<comment type="similarity">
    <text evidence="2">Belongs to the actin family.</text>
</comment>
<evidence type="ECO:0000313" key="4">
    <source>
        <dbReference type="EMBL" id="RHY97637.1"/>
    </source>
</evidence>
<gene>
    <name evidence="4" type="ORF">DYB35_011515</name>
</gene>
<evidence type="ECO:0000256" key="3">
    <source>
        <dbReference type="SAM" id="MobiDB-lite"/>
    </source>
</evidence>
<dbReference type="Gene3D" id="3.30.420.40">
    <property type="match status" value="1"/>
</dbReference>
<dbReference type="Pfam" id="PF00022">
    <property type="entry name" value="Actin"/>
    <property type="match status" value="1"/>
</dbReference>
<protein>
    <submittedName>
        <fullName evidence="4">Uncharacterized protein</fullName>
    </submittedName>
</protein>
<feature type="region of interest" description="Disordered" evidence="3">
    <location>
        <begin position="169"/>
        <end position="194"/>
    </location>
</feature>
<dbReference type="SUPFAM" id="SSF53067">
    <property type="entry name" value="Actin-like ATPase domain"/>
    <property type="match status" value="1"/>
</dbReference>
<sequence>MMPHDLEWTWQVHEQVLDERTKQVHSLQAQLAMATSSPPMSPTSTTDPRLTSLKRRLDAATAENHALCTRLTDLTLDNHRLTVDLLDMRASIAAAESVEIPPTPTESPQRTDHPTTQTIPELLQCHFDTATAENDALRAQLRDLTLENHRVTVKLSEKDMKTLSVAQATRHVAPTTQTPESASGRRQDSGTQTAESGLQVVVESGSQTAEEPDGVDAATGENHALCWQSTAQLSLDCHRLMQDLRGGSNTPATESGGSTVVESVATAIESESESATTTESTDREFASSNDVHAMYLSIPEAIDVPSITWKALANRIEELLSHAAKVVAAIKQRPQQRRCLVGRLKRRLVMTLHTHNQHNPITSHPVVDIVHGLTSLGRLLATLLDPCTTTRATSFSSVSIRSRRDTPFLTSLSTAAAPRRPVHRPLLHPSSSSIDSATTSFNGGGIVLLDVGATQVRASLLPLLHGTTTMSSPPSILRFENSTLDDKNDVAGKVAQALEWLGLSAAHLPFVVLLHKPRLEPSRKEHLTTLLLQGFQVQGVNLTTHTQVALTGHTGLVIDIGHTSTYLVPVFEDMVEGRREDDWPASINDVFFQGSVDLAMAVRACVKHCDPVLHPALFGNIVLTGGAAALPGLADRLKTELLANSTAEEVHVQVVTNVFDGAASHAKNLSPYKWVLQEDFRLHGARIVHAKCF</sequence>
<dbReference type="AlphaFoldDB" id="A0A418DPC0"/>
<evidence type="ECO:0000256" key="1">
    <source>
        <dbReference type="ARBA" id="ARBA00049360"/>
    </source>
</evidence>
<dbReference type="EMBL" id="QUTG01002098">
    <property type="protein sequence ID" value="RHY97637.1"/>
    <property type="molecule type" value="Genomic_DNA"/>
</dbReference>
<reference evidence="4 5" key="1">
    <citation type="submission" date="2018-08" db="EMBL/GenBank/DDBJ databases">
        <title>Aphanomyces genome sequencing and annotation.</title>
        <authorList>
            <person name="Minardi D."/>
            <person name="Oidtmann B."/>
            <person name="Van Der Giezen M."/>
            <person name="Studholme D.J."/>
        </authorList>
    </citation>
    <scope>NUCLEOTIDE SEQUENCE [LARGE SCALE GENOMIC DNA]</scope>
    <source>
        <strain evidence="4 5">Sv</strain>
    </source>
</reference>
<comment type="caution">
    <text evidence="4">The sequence shown here is derived from an EMBL/GenBank/DDBJ whole genome shotgun (WGS) entry which is preliminary data.</text>
</comment>
<organism evidence="4 5">
    <name type="scientific">Aphanomyces astaci</name>
    <name type="common">Crayfish plague agent</name>
    <dbReference type="NCBI Taxonomy" id="112090"/>
    <lineage>
        <taxon>Eukaryota</taxon>
        <taxon>Sar</taxon>
        <taxon>Stramenopiles</taxon>
        <taxon>Oomycota</taxon>
        <taxon>Saprolegniomycetes</taxon>
        <taxon>Saprolegniales</taxon>
        <taxon>Verrucalvaceae</taxon>
        <taxon>Aphanomyces</taxon>
    </lineage>
</organism>
<dbReference type="Proteomes" id="UP000285712">
    <property type="component" value="Unassembled WGS sequence"/>
</dbReference>
<accession>A0A418DPC0</accession>
<dbReference type="InterPro" id="IPR043129">
    <property type="entry name" value="ATPase_NBD"/>
</dbReference>
<comment type="catalytic activity">
    <reaction evidence="1">
        <text>ATP + H2O = ADP + phosphate + H(+)</text>
        <dbReference type="Rhea" id="RHEA:13065"/>
        <dbReference type="ChEBI" id="CHEBI:15377"/>
        <dbReference type="ChEBI" id="CHEBI:15378"/>
        <dbReference type="ChEBI" id="CHEBI:30616"/>
        <dbReference type="ChEBI" id="CHEBI:43474"/>
        <dbReference type="ChEBI" id="CHEBI:456216"/>
    </reaction>
</comment>
<evidence type="ECO:0000256" key="2">
    <source>
        <dbReference type="RuleBase" id="RU000487"/>
    </source>
</evidence>
<dbReference type="PANTHER" id="PTHR11937">
    <property type="entry name" value="ACTIN"/>
    <property type="match status" value="1"/>
</dbReference>
<evidence type="ECO:0000313" key="5">
    <source>
        <dbReference type="Proteomes" id="UP000285712"/>
    </source>
</evidence>
<feature type="region of interest" description="Disordered" evidence="3">
    <location>
        <begin position="96"/>
        <end position="115"/>
    </location>
</feature>
<dbReference type="SMART" id="SM00268">
    <property type="entry name" value="ACTIN"/>
    <property type="match status" value="1"/>
</dbReference>